<name>A0A402CRS0_9BACT</name>
<evidence type="ECO:0000313" key="1">
    <source>
        <dbReference type="EMBL" id="BDI28153.1"/>
    </source>
</evidence>
<keyword evidence="2" id="KW-1185">Reference proteome</keyword>
<reference evidence="1 2" key="1">
    <citation type="journal article" date="2019" name="Int. J. Syst. Evol. Microbiol.">
        <title>Capsulimonas corticalis gen. nov., sp. nov., an aerobic capsulated bacterium, of a novel bacterial order, Capsulimonadales ord. nov., of the class Armatimonadia of the phylum Armatimonadetes.</title>
        <authorList>
            <person name="Li J."/>
            <person name="Kudo C."/>
            <person name="Tonouchi A."/>
        </authorList>
    </citation>
    <scope>NUCLEOTIDE SEQUENCE [LARGE SCALE GENOMIC DNA]</scope>
    <source>
        <strain evidence="1 2">AX-7</strain>
    </source>
</reference>
<organism evidence="1 2">
    <name type="scientific">Capsulimonas corticalis</name>
    <dbReference type="NCBI Taxonomy" id="2219043"/>
    <lineage>
        <taxon>Bacteria</taxon>
        <taxon>Bacillati</taxon>
        <taxon>Armatimonadota</taxon>
        <taxon>Armatimonadia</taxon>
        <taxon>Capsulimonadales</taxon>
        <taxon>Capsulimonadaceae</taxon>
        <taxon>Capsulimonas</taxon>
    </lineage>
</organism>
<dbReference type="KEGG" id="ccot:CCAX7_002040"/>
<gene>
    <name evidence="1" type="ORF">CCAX7_002040</name>
</gene>
<dbReference type="Proteomes" id="UP000287394">
    <property type="component" value="Chromosome"/>
</dbReference>
<sequence length="290" mass="32666">MNRKPPISEAIKENGNIVGMGASVILSAVLLNPIPLLAGVVAEAAYLLFVPESRWYTDRLAQRAAAEALRQRRQRNMQILLQLPPETQERFARLEAIRRQIEGVTQQDTQMFGQMMRKLDYLLDKFLQFALKELEFRAYLQSLLSECRLSPPPLPNVRLTSGRERPASKDLLFPSSAAPGVVADIQRFYDGEIAQLQTAMSAEKDEGTRSVLARRLDILQRRRDHVGKIGAMLKNLDQQLQLLQDTFGLINDEVRARSPEQVTGEIDEVVLQTDVMTQTLEELVSLGQTG</sequence>
<accession>A0A402CRS0</accession>
<dbReference type="RefSeq" id="WP_119320101.1">
    <property type="nucleotide sequence ID" value="NZ_AP025739.1"/>
</dbReference>
<proteinExistence type="predicted"/>
<dbReference type="OrthoDB" id="9797409at2"/>
<evidence type="ECO:0000313" key="2">
    <source>
        <dbReference type="Proteomes" id="UP000287394"/>
    </source>
</evidence>
<dbReference type="EMBL" id="AP025739">
    <property type="protein sequence ID" value="BDI28153.1"/>
    <property type="molecule type" value="Genomic_DNA"/>
</dbReference>
<protein>
    <submittedName>
        <fullName evidence="1">Uncharacterized protein</fullName>
    </submittedName>
</protein>
<dbReference type="AlphaFoldDB" id="A0A402CRS0"/>